<evidence type="ECO:0000256" key="4">
    <source>
        <dbReference type="ARBA" id="ARBA00023130"/>
    </source>
</evidence>
<evidence type="ECO:0000256" key="2">
    <source>
        <dbReference type="ARBA" id="ARBA00022859"/>
    </source>
</evidence>
<feature type="domain" description="SH2" evidence="6">
    <location>
        <begin position="86"/>
        <end position="182"/>
    </location>
</feature>
<dbReference type="PROSITE" id="PS50001">
    <property type="entry name" value="SH2"/>
    <property type="match status" value="1"/>
</dbReference>
<dbReference type="Proteomes" id="UP000824540">
    <property type="component" value="Unassembled WGS sequence"/>
</dbReference>
<dbReference type="AlphaFoldDB" id="A0A8T2NN37"/>
<keyword evidence="4" id="KW-1064">Adaptive immunity</keyword>
<proteinExistence type="predicted"/>
<protein>
    <recommendedName>
        <fullName evidence="6">SH2 domain-containing protein</fullName>
    </recommendedName>
</protein>
<dbReference type="SMART" id="SM00252">
    <property type="entry name" value="SH2"/>
    <property type="match status" value="1"/>
</dbReference>
<dbReference type="InterPro" id="IPR035876">
    <property type="entry name" value="SH2D1A_SH2"/>
</dbReference>
<dbReference type="Gene3D" id="3.30.505.10">
    <property type="entry name" value="SH2 domain"/>
    <property type="match status" value="1"/>
</dbReference>
<keyword evidence="8" id="KW-1185">Reference proteome</keyword>
<evidence type="ECO:0000256" key="3">
    <source>
        <dbReference type="ARBA" id="ARBA00022999"/>
    </source>
</evidence>
<evidence type="ECO:0000313" key="7">
    <source>
        <dbReference type="EMBL" id="KAG9341669.1"/>
    </source>
</evidence>
<dbReference type="EMBL" id="JAFBMS010000033">
    <property type="protein sequence ID" value="KAG9341669.1"/>
    <property type="molecule type" value="Genomic_DNA"/>
</dbReference>
<dbReference type="GO" id="GO:0045087">
    <property type="term" value="P:innate immune response"/>
    <property type="evidence" value="ECO:0007669"/>
    <property type="project" value="UniProtKB-KW"/>
</dbReference>
<dbReference type="Pfam" id="PF00017">
    <property type="entry name" value="SH2"/>
    <property type="match status" value="1"/>
</dbReference>
<dbReference type="CDD" id="cd10400">
    <property type="entry name" value="SH2_SAP1a"/>
    <property type="match status" value="1"/>
</dbReference>
<dbReference type="PANTHER" id="PTHR46051:SF1">
    <property type="entry name" value="INOSITOL POLYPHOSPHATE-RELATED PHOSPHATASE DOMAIN-CONTAINING PROTEIN"/>
    <property type="match status" value="1"/>
</dbReference>
<evidence type="ECO:0000259" key="6">
    <source>
        <dbReference type="PROSITE" id="PS50001"/>
    </source>
</evidence>
<dbReference type="PANTHER" id="PTHR46051">
    <property type="entry name" value="SH2 DOMAIN-CONTAINING PROTEIN"/>
    <property type="match status" value="1"/>
</dbReference>
<evidence type="ECO:0000256" key="1">
    <source>
        <dbReference type="ARBA" id="ARBA00022588"/>
    </source>
</evidence>
<organism evidence="7 8">
    <name type="scientific">Albula glossodonta</name>
    <name type="common">roundjaw bonefish</name>
    <dbReference type="NCBI Taxonomy" id="121402"/>
    <lineage>
        <taxon>Eukaryota</taxon>
        <taxon>Metazoa</taxon>
        <taxon>Chordata</taxon>
        <taxon>Craniata</taxon>
        <taxon>Vertebrata</taxon>
        <taxon>Euteleostomi</taxon>
        <taxon>Actinopterygii</taxon>
        <taxon>Neopterygii</taxon>
        <taxon>Teleostei</taxon>
        <taxon>Albuliformes</taxon>
        <taxon>Albulidae</taxon>
        <taxon>Albula</taxon>
    </lineage>
</organism>
<keyword evidence="3 5" id="KW-0727">SH2 domain</keyword>
<dbReference type="InterPro" id="IPR000980">
    <property type="entry name" value="SH2"/>
</dbReference>
<dbReference type="InterPro" id="IPR036860">
    <property type="entry name" value="SH2_dom_sf"/>
</dbReference>
<dbReference type="SUPFAM" id="SSF55550">
    <property type="entry name" value="SH2 domain"/>
    <property type="match status" value="1"/>
</dbReference>
<evidence type="ECO:0000256" key="5">
    <source>
        <dbReference type="PROSITE-ProRule" id="PRU00191"/>
    </source>
</evidence>
<keyword evidence="1" id="KW-0399">Innate immunity</keyword>
<dbReference type="GO" id="GO:0002250">
    <property type="term" value="P:adaptive immune response"/>
    <property type="evidence" value="ECO:0007669"/>
    <property type="project" value="UniProtKB-KW"/>
</dbReference>
<dbReference type="OrthoDB" id="10053436at2759"/>
<keyword evidence="2" id="KW-0391">Immunity</keyword>
<sequence>MKICGRKRTRRGNTWRRSLDAELNESGCTWKELEKTAQNRLDWSSVVKDLCSIGREKIFVSTEMKKSFSKTVLSQGVSSVMESLPVYHGAISKETGEKLLGAAGRDGSYLIRNSESLPGVYCLCVLHQGFVYTYRLHQVEGGSWAAETTPGVEKRLFRKVKNLIAAYQKPGQGIAMPLLYPVTAQNNYAFKDKRENNPQTYQI</sequence>
<dbReference type="PRINTS" id="PR00401">
    <property type="entry name" value="SH2DOMAIN"/>
</dbReference>
<dbReference type="GO" id="GO:0009966">
    <property type="term" value="P:regulation of signal transduction"/>
    <property type="evidence" value="ECO:0007669"/>
    <property type="project" value="TreeGrafter"/>
</dbReference>
<gene>
    <name evidence="7" type="ORF">JZ751_018733</name>
</gene>
<comment type="caution">
    <text evidence="7">The sequence shown here is derived from an EMBL/GenBank/DDBJ whole genome shotgun (WGS) entry which is preliminary data.</text>
</comment>
<evidence type="ECO:0000313" key="8">
    <source>
        <dbReference type="Proteomes" id="UP000824540"/>
    </source>
</evidence>
<dbReference type="GO" id="GO:0050776">
    <property type="term" value="P:regulation of immune response"/>
    <property type="evidence" value="ECO:0007669"/>
    <property type="project" value="TreeGrafter"/>
</dbReference>
<name>A0A8T2NN37_9TELE</name>
<reference evidence="7" key="1">
    <citation type="thesis" date="2021" institute="BYU ScholarsArchive" country="Provo, UT, USA">
        <title>Applications of and Algorithms for Genome Assembly and Genomic Analyses with an Emphasis on Marine Teleosts.</title>
        <authorList>
            <person name="Pickett B.D."/>
        </authorList>
    </citation>
    <scope>NUCLEOTIDE SEQUENCE</scope>
    <source>
        <strain evidence="7">HI-2016</strain>
    </source>
</reference>
<accession>A0A8T2NN37</accession>